<proteinExistence type="predicted"/>
<protein>
    <submittedName>
        <fullName evidence="2">Uncharacterized protein</fullName>
    </submittedName>
</protein>
<dbReference type="EMBL" id="MFQZ01000005">
    <property type="protein sequence ID" value="OGH88210.1"/>
    <property type="molecule type" value="Genomic_DNA"/>
</dbReference>
<keyword evidence="1" id="KW-0175">Coiled coil</keyword>
<organism evidence="2 3">
    <name type="scientific">Candidatus Magasanikbacteria bacterium RIFOXYC2_FULL_42_28</name>
    <dbReference type="NCBI Taxonomy" id="1798704"/>
    <lineage>
        <taxon>Bacteria</taxon>
        <taxon>Candidatus Magasanikiibacteriota</taxon>
    </lineage>
</organism>
<sequence>MQSIQEIFNRIQEIKQKQKDIKSAYREALTGNQEYKEIEEKLKSLRARKKTIEVAVRADFSGEFTKLDDFKIDLASDMELLTDAALTKMMKGETVEVEDQYHNTYQPQWNVRFKKT</sequence>
<gene>
    <name evidence="2" type="ORF">A3J93_00520</name>
</gene>
<evidence type="ECO:0000313" key="2">
    <source>
        <dbReference type="EMBL" id="OGH88210.1"/>
    </source>
</evidence>
<dbReference type="AlphaFoldDB" id="A0A1F6NWM2"/>
<dbReference type="Proteomes" id="UP000177907">
    <property type="component" value="Unassembled WGS sequence"/>
</dbReference>
<comment type="caution">
    <text evidence="2">The sequence shown here is derived from an EMBL/GenBank/DDBJ whole genome shotgun (WGS) entry which is preliminary data.</text>
</comment>
<name>A0A1F6NWM2_9BACT</name>
<dbReference type="STRING" id="1798704.A3J93_00520"/>
<reference evidence="2 3" key="1">
    <citation type="journal article" date="2016" name="Nat. Commun.">
        <title>Thousands of microbial genomes shed light on interconnected biogeochemical processes in an aquifer system.</title>
        <authorList>
            <person name="Anantharaman K."/>
            <person name="Brown C.T."/>
            <person name="Hug L.A."/>
            <person name="Sharon I."/>
            <person name="Castelle C.J."/>
            <person name="Probst A.J."/>
            <person name="Thomas B.C."/>
            <person name="Singh A."/>
            <person name="Wilkins M.J."/>
            <person name="Karaoz U."/>
            <person name="Brodie E.L."/>
            <person name="Williams K.H."/>
            <person name="Hubbard S.S."/>
            <person name="Banfield J.F."/>
        </authorList>
    </citation>
    <scope>NUCLEOTIDE SEQUENCE [LARGE SCALE GENOMIC DNA]</scope>
</reference>
<feature type="coiled-coil region" evidence="1">
    <location>
        <begin position="28"/>
        <end position="55"/>
    </location>
</feature>
<evidence type="ECO:0000256" key="1">
    <source>
        <dbReference type="SAM" id="Coils"/>
    </source>
</evidence>
<evidence type="ECO:0000313" key="3">
    <source>
        <dbReference type="Proteomes" id="UP000177907"/>
    </source>
</evidence>
<accession>A0A1F6NWM2</accession>